<dbReference type="EMBL" id="AP022591">
    <property type="protein sequence ID" value="BBY42190.1"/>
    <property type="molecule type" value="Genomic_DNA"/>
</dbReference>
<dbReference type="KEGG" id="mcee:MCEL_04850"/>
<proteinExistence type="predicted"/>
<evidence type="ECO:0000313" key="1">
    <source>
        <dbReference type="EMBL" id="BBY42190.1"/>
    </source>
</evidence>
<gene>
    <name evidence="1" type="ORF">MCEL_04850</name>
</gene>
<dbReference type="OrthoDB" id="4545613at2"/>
<name>A0A1X0BZ80_MYCCF</name>
<dbReference type="RefSeq" id="WP_083000641.1">
    <property type="nucleotide sequence ID" value="NZ_AP022591.1"/>
</dbReference>
<dbReference type="STRING" id="1249101.BST21_05430"/>
<evidence type="ECO:0000313" key="2">
    <source>
        <dbReference type="Proteomes" id="UP000466431"/>
    </source>
</evidence>
<dbReference type="AlphaFoldDB" id="A0A1X0BZ80"/>
<dbReference type="Proteomes" id="UP000466431">
    <property type="component" value="Chromosome"/>
</dbReference>
<accession>A0A1X0BZ80</accession>
<sequence>MAADQEAEKALTKNPLGASGEAVAANVERLLKDQNLTFAALSDRLAKIGRAIPPLGLRKIVKRTRRVDADDLIGLAVALGVSPVTLLMPETHDADEMVSTTGADEDLTAQQLWDWLRGSHPLPGDERLTLVFRAAAWPGWRLTDQVQQDRKTQAAWLAARRAQLRGQEPMSDGDD</sequence>
<protein>
    <submittedName>
        <fullName evidence="1">Uncharacterized protein</fullName>
    </submittedName>
</protein>
<reference evidence="1 2" key="1">
    <citation type="journal article" date="2019" name="Emerg. Microbes Infect.">
        <title>Comprehensive subspecies identification of 175 nontuberculous mycobacteria species based on 7547 genomic profiles.</title>
        <authorList>
            <person name="Matsumoto Y."/>
            <person name="Kinjo T."/>
            <person name="Motooka D."/>
            <person name="Nabeya D."/>
            <person name="Jung N."/>
            <person name="Uechi K."/>
            <person name="Horii T."/>
            <person name="Iida T."/>
            <person name="Fujita J."/>
            <person name="Nakamura S."/>
        </authorList>
    </citation>
    <scope>NUCLEOTIDE SEQUENCE [LARGE SCALE GENOMIC DNA]</scope>
    <source>
        <strain evidence="1 2">JCM 18439</strain>
    </source>
</reference>
<keyword evidence="2" id="KW-1185">Reference proteome</keyword>
<organism evidence="1 2">
    <name type="scientific">Mycolicibacterium celeriflavum</name>
    <name type="common">Mycobacterium celeriflavum</name>
    <dbReference type="NCBI Taxonomy" id="1249101"/>
    <lineage>
        <taxon>Bacteria</taxon>
        <taxon>Bacillati</taxon>
        <taxon>Actinomycetota</taxon>
        <taxon>Actinomycetes</taxon>
        <taxon>Mycobacteriales</taxon>
        <taxon>Mycobacteriaceae</taxon>
        <taxon>Mycolicibacterium</taxon>
    </lineage>
</organism>